<gene>
    <name evidence="1" type="ORF">GCM10009550_44150</name>
</gene>
<evidence type="ECO:0000313" key="1">
    <source>
        <dbReference type="EMBL" id="GAA0957168.1"/>
    </source>
</evidence>
<keyword evidence="2" id="KW-1185">Reference proteome</keyword>
<organism evidence="1 2">
    <name type="scientific">Actinocorallia libanotica</name>
    <dbReference type="NCBI Taxonomy" id="46162"/>
    <lineage>
        <taxon>Bacteria</taxon>
        <taxon>Bacillati</taxon>
        <taxon>Actinomycetota</taxon>
        <taxon>Actinomycetes</taxon>
        <taxon>Streptosporangiales</taxon>
        <taxon>Thermomonosporaceae</taxon>
        <taxon>Actinocorallia</taxon>
    </lineage>
</organism>
<reference evidence="1 2" key="1">
    <citation type="journal article" date="2019" name="Int. J. Syst. Evol. Microbiol.">
        <title>The Global Catalogue of Microorganisms (GCM) 10K type strain sequencing project: providing services to taxonomists for standard genome sequencing and annotation.</title>
        <authorList>
            <consortium name="The Broad Institute Genomics Platform"/>
            <consortium name="The Broad Institute Genome Sequencing Center for Infectious Disease"/>
            <person name="Wu L."/>
            <person name="Ma J."/>
        </authorList>
    </citation>
    <scope>NUCLEOTIDE SEQUENCE [LARGE SCALE GENOMIC DNA]</scope>
    <source>
        <strain evidence="1 2">JCM 10696</strain>
    </source>
</reference>
<accession>A0ABN1RH70</accession>
<protein>
    <submittedName>
        <fullName evidence="1">Uncharacterized protein</fullName>
    </submittedName>
</protein>
<sequence length="65" mass="6612">MVPGANSGSISSIRRIIQSQSACSCGVIPSGIHGIPARWLRTSRTVVASLPFAPNSGQYAVTGAA</sequence>
<dbReference type="EMBL" id="BAAAHH010000018">
    <property type="protein sequence ID" value="GAA0957168.1"/>
    <property type="molecule type" value="Genomic_DNA"/>
</dbReference>
<comment type="caution">
    <text evidence="1">The sequence shown here is derived from an EMBL/GenBank/DDBJ whole genome shotgun (WGS) entry which is preliminary data.</text>
</comment>
<evidence type="ECO:0000313" key="2">
    <source>
        <dbReference type="Proteomes" id="UP001500665"/>
    </source>
</evidence>
<name>A0ABN1RH70_9ACTN</name>
<dbReference type="Proteomes" id="UP001500665">
    <property type="component" value="Unassembled WGS sequence"/>
</dbReference>
<proteinExistence type="predicted"/>